<dbReference type="SUPFAM" id="SSF51161">
    <property type="entry name" value="Trimeric LpxA-like enzymes"/>
    <property type="match status" value="1"/>
</dbReference>
<dbReference type="CDD" id="cd02540">
    <property type="entry name" value="GT2_GlmU_N_bac"/>
    <property type="match status" value="1"/>
</dbReference>
<accession>A0ABY4EXH4</accession>
<evidence type="ECO:0000256" key="4">
    <source>
        <dbReference type="ARBA" id="ARBA00005208"/>
    </source>
</evidence>
<evidence type="ECO:0000256" key="2">
    <source>
        <dbReference type="ARBA" id="ARBA00004496"/>
    </source>
</evidence>
<keyword evidence="15" id="KW-0012">Acyltransferase</keyword>
<evidence type="ECO:0000256" key="16">
    <source>
        <dbReference type="ARBA" id="ARBA00023316"/>
    </source>
</evidence>
<dbReference type="PANTHER" id="PTHR43584">
    <property type="entry name" value="NUCLEOTIDYL TRANSFERASE"/>
    <property type="match status" value="1"/>
</dbReference>
<keyword evidence="13" id="KW-0573">Peptidoglycan synthesis</keyword>
<name>A0ABY4EXH4_9BACI</name>
<evidence type="ECO:0000256" key="9">
    <source>
        <dbReference type="ARBA" id="ARBA00022695"/>
    </source>
</evidence>
<keyword evidence="8" id="KW-0808">Transferase</keyword>
<dbReference type="Gene3D" id="3.90.550.10">
    <property type="entry name" value="Spore Coat Polysaccharide Biosynthesis Protein SpsA, Chain A"/>
    <property type="match status" value="1"/>
</dbReference>
<evidence type="ECO:0000256" key="6">
    <source>
        <dbReference type="ARBA" id="ARBA00007947"/>
    </source>
</evidence>
<comment type="similarity">
    <text evidence="6">In the N-terminal section; belongs to the N-acetylglucosamine-1-phosphate uridyltransferase family.</text>
</comment>
<dbReference type="SUPFAM" id="SSF53448">
    <property type="entry name" value="Nucleotide-diphospho-sugar transferases"/>
    <property type="match status" value="1"/>
</dbReference>
<evidence type="ECO:0000256" key="17">
    <source>
        <dbReference type="ARBA" id="ARBA00048247"/>
    </source>
</evidence>
<dbReference type="Pfam" id="PF00132">
    <property type="entry name" value="Hexapep"/>
    <property type="match status" value="1"/>
</dbReference>
<dbReference type="InterPro" id="IPR005835">
    <property type="entry name" value="NTP_transferase_dom"/>
</dbReference>
<dbReference type="RefSeq" id="WP_244720671.1">
    <property type="nucleotide sequence ID" value="NZ_CP095072.1"/>
</dbReference>
<protein>
    <submittedName>
        <fullName evidence="21">Sugar phosphate nucleotidyltransferase</fullName>
    </submittedName>
</protein>
<dbReference type="InterPro" id="IPR050065">
    <property type="entry name" value="GlmU-like"/>
</dbReference>
<comment type="subcellular location">
    <subcellularLocation>
        <location evidence="2">Cytoplasm</location>
    </subcellularLocation>
</comment>
<keyword evidence="7" id="KW-0963">Cytoplasm</keyword>
<comment type="function">
    <text evidence="19">Catalyzes the last two sequential reactions in the de novo biosynthetic pathway for UDP-N-acetylglucosamine (UDP-GlcNAc). The C-terminal domain catalyzes the transfer of acetyl group from acetyl coenzyme A to glucosamine-1-phosphate (GlcN-1-P) to produce N-acetylglucosamine-1-phosphate (GlcNAc-1-P), which is converted into UDP-GlcNAc by the transfer of uridine 5-monophosphate (from uridine 5-triphosphate), a reaction catalyzed by the N-terminal domain.</text>
</comment>
<dbReference type="InterPro" id="IPR001451">
    <property type="entry name" value="Hexapep"/>
</dbReference>
<evidence type="ECO:0000256" key="12">
    <source>
        <dbReference type="ARBA" id="ARBA00022960"/>
    </source>
</evidence>
<reference evidence="21 22" key="1">
    <citation type="submission" date="2022-04" db="EMBL/GenBank/DDBJ databases">
        <title>Gracilibacillus sp. isolated from saltern.</title>
        <authorList>
            <person name="Won M."/>
            <person name="Lee C.-M."/>
            <person name="Woen H.-Y."/>
            <person name="Kwon S.-W."/>
        </authorList>
    </citation>
    <scope>NUCLEOTIDE SEQUENCE [LARGE SCALE GENOMIC DNA]</scope>
    <source>
        <strain evidence="21 22">SSWR10-1</strain>
    </source>
</reference>
<keyword evidence="12" id="KW-0133">Cell shape</keyword>
<keyword evidence="14" id="KW-0511">Multifunctional enzyme</keyword>
<gene>
    <name evidence="21" type="ORF">MUN88_03045</name>
</gene>
<comment type="similarity">
    <text evidence="5">In the C-terminal section; belongs to the transferase hexapeptide repeat family.</text>
</comment>
<evidence type="ECO:0000259" key="20">
    <source>
        <dbReference type="Pfam" id="PF00483"/>
    </source>
</evidence>
<evidence type="ECO:0000256" key="19">
    <source>
        <dbReference type="ARBA" id="ARBA00049628"/>
    </source>
</evidence>
<evidence type="ECO:0000256" key="13">
    <source>
        <dbReference type="ARBA" id="ARBA00022984"/>
    </source>
</evidence>
<evidence type="ECO:0000256" key="1">
    <source>
        <dbReference type="ARBA" id="ARBA00001946"/>
    </source>
</evidence>
<feature type="domain" description="Nucleotidyl transferase" evidence="20">
    <location>
        <begin position="6"/>
        <end position="210"/>
    </location>
</feature>
<evidence type="ECO:0000313" key="21">
    <source>
        <dbReference type="EMBL" id="UOQ49117.1"/>
    </source>
</evidence>
<dbReference type="InterPro" id="IPR011004">
    <property type="entry name" value="Trimer_LpxA-like_sf"/>
</dbReference>
<evidence type="ECO:0000256" key="14">
    <source>
        <dbReference type="ARBA" id="ARBA00023268"/>
    </source>
</evidence>
<comment type="catalytic activity">
    <reaction evidence="17">
        <text>alpha-D-glucosamine 1-phosphate + acetyl-CoA = N-acetyl-alpha-D-glucosamine 1-phosphate + CoA + H(+)</text>
        <dbReference type="Rhea" id="RHEA:13725"/>
        <dbReference type="ChEBI" id="CHEBI:15378"/>
        <dbReference type="ChEBI" id="CHEBI:57287"/>
        <dbReference type="ChEBI" id="CHEBI:57288"/>
        <dbReference type="ChEBI" id="CHEBI:57776"/>
        <dbReference type="ChEBI" id="CHEBI:58516"/>
        <dbReference type="EC" id="2.3.1.157"/>
    </reaction>
</comment>
<keyword evidence="16" id="KW-0961">Cell wall biogenesis/degradation</keyword>
<sequence>MNQTFAVVLAAGKGTRMKSELPKVLHDVCGQSMVEHVIDRLQRISMDRIITVVGHQSELIKQHLGESLEYAYQEEQLGTAHAVQMCREKLCDQQGSTLIITGDTPLITEKTLQKCLEHHRNTDAAATILTMHPEDPSGYGRIIRDQQGQVQRIVEHKDATEKEREVNEVNTGIFCFDNQLLFKAIDQVSTNNKQQEYYLPDVIEILKNQGEIISAASVYDIEEGLGINDTEQLAHAKDILQKRIIDFHQANGVTITDPSSTYIEAEVTIGKNTVIEPRTQLKGNTKIGDNCIVGPDIRLWNYTSINIQKQQDSSKADDQRVMSYVK</sequence>
<dbReference type="InterPro" id="IPR029044">
    <property type="entry name" value="Nucleotide-diphossugar_trans"/>
</dbReference>
<dbReference type="EMBL" id="CP095072">
    <property type="protein sequence ID" value="UOQ49117.1"/>
    <property type="molecule type" value="Genomic_DNA"/>
</dbReference>
<keyword evidence="9" id="KW-0548">Nucleotidyltransferase</keyword>
<dbReference type="Gene3D" id="2.160.10.10">
    <property type="entry name" value="Hexapeptide repeat proteins"/>
    <property type="match status" value="1"/>
</dbReference>
<comment type="catalytic activity">
    <reaction evidence="18">
        <text>N-acetyl-alpha-D-glucosamine 1-phosphate + UTP + H(+) = UDP-N-acetyl-alpha-D-glucosamine + diphosphate</text>
        <dbReference type="Rhea" id="RHEA:13509"/>
        <dbReference type="ChEBI" id="CHEBI:15378"/>
        <dbReference type="ChEBI" id="CHEBI:33019"/>
        <dbReference type="ChEBI" id="CHEBI:46398"/>
        <dbReference type="ChEBI" id="CHEBI:57705"/>
        <dbReference type="ChEBI" id="CHEBI:57776"/>
        <dbReference type="EC" id="2.7.7.23"/>
    </reaction>
</comment>
<comment type="cofactor">
    <cofactor evidence="1">
        <name>Mg(2+)</name>
        <dbReference type="ChEBI" id="CHEBI:18420"/>
    </cofactor>
</comment>
<evidence type="ECO:0000256" key="18">
    <source>
        <dbReference type="ARBA" id="ARBA00048493"/>
    </source>
</evidence>
<evidence type="ECO:0000256" key="3">
    <source>
        <dbReference type="ARBA" id="ARBA00005166"/>
    </source>
</evidence>
<evidence type="ECO:0000256" key="7">
    <source>
        <dbReference type="ARBA" id="ARBA00022490"/>
    </source>
</evidence>
<evidence type="ECO:0000256" key="15">
    <source>
        <dbReference type="ARBA" id="ARBA00023315"/>
    </source>
</evidence>
<evidence type="ECO:0000313" key="22">
    <source>
        <dbReference type="Proteomes" id="UP000831782"/>
    </source>
</evidence>
<proteinExistence type="inferred from homology"/>
<organism evidence="21 22">
    <name type="scientific">Gracilibacillus caseinilyticus</name>
    <dbReference type="NCBI Taxonomy" id="2932256"/>
    <lineage>
        <taxon>Bacteria</taxon>
        <taxon>Bacillati</taxon>
        <taxon>Bacillota</taxon>
        <taxon>Bacilli</taxon>
        <taxon>Bacillales</taxon>
        <taxon>Bacillaceae</taxon>
        <taxon>Gracilibacillus</taxon>
    </lineage>
</organism>
<keyword evidence="22" id="KW-1185">Reference proteome</keyword>
<comment type="pathway">
    <text evidence="3">Nucleotide-sugar biosynthesis; UDP-N-acetyl-alpha-D-glucosamine biosynthesis; N-acetyl-alpha-D-glucosamine 1-phosphate from alpha-D-glucosamine 6-phosphate (route II): step 2/2.</text>
</comment>
<dbReference type="Pfam" id="PF00483">
    <property type="entry name" value="NTP_transferase"/>
    <property type="match status" value="1"/>
</dbReference>
<evidence type="ECO:0000256" key="5">
    <source>
        <dbReference type="ARBA" id="ARBA00007707"/>
    </source>
</evidence>
<evidence type="ECO:0000256" key="11">
    <source>
        <dbReference type="ARBA" id="ARBA00022842"/>
    </source>
</evidence>
<keyword evidence="10" id="KW-0479">Metal-binding</keyword>
<evidence type="ECO:0000256" key="10">
    <source>
        <dbReference type="ARBA" id="ARBA00022723"/>
    </source>
</evidence>
<dbReference type="PANTHER" id="PTHR43584:SF3">
    <property type="entry name" value="BIFUNCTIONAL PROTEIN GLMU"/>
    <property type="match status" value="1"/>
</dbReference>
<dbReference type="Proteomes" id="UP000831782">
    <property type="component" value="Chromosome"/>
</dbReference>
<comment type="pathway">
    <text evidence="4">Nucleotide-sugar biosynthesis; UDP-N-acetyl-alpha-D-glucosamine biosynthesis; UDP-N-acetyl-alpha-D-glucosamine from N-acetyl-alpha-D-glucosamine 1-phosphate: step 1/1.</text>
</comment>
<evidence type="ECO:0000256" key="8">
    <source>
        <dbReference type="ARBA" id="ARBA00022679"/>
    </source>
</evidence>
<keyword evidence="11" id="KW-0460">Magnesium</keyword>